<keyword evidence="3" id="KW-1185">Reference proteome</keyword>
<dbReference type="SMART" id="SM00698">
    <property type="entry name" value="MORN"/>
    <property type="match status" value="4"/>
</dbReference>
<dbReference type="OMA" id="GIWYFKN"/>
<evidence type="ECO:0000313" key="3">
    <source>
        <dbReference type="Proteomes" id="UP000007800"/>
    </source>
</evidence>
<evidence type="ECO:0008006" key="4">
    <source>
        <dbReference type="Google" id="ProtNLM"/>
    </source>
</evidence>
<dbReference type="SUPFAM" id="SSF82185">
    <property type="entry name" value="Histone H3 K4-specific methyltransferase SET7/9 N-terminal domain"/>
    <property type="match status" value="2"/>
</dbReference>
<dbReference type="PANTHER" id="PTHR43215">
    <property type="entry name" value="RADIAL SPOKE HEAD 1 HOMOLOG"/>
    <property type="match status" value="1"/>
</dbReference>
<proteinExistence type="predicted"/>
<dbReference type="Proteomes" id="UP000007800">
    <property type="component" value="Unassembled WGS sequence"/>
</dbReference>
<gene>
    <name evidence="2" type="ORF">Pmar_PMAR013676</name>
</gene>
<dbReference type="Pfam" id="PF02493">
    <property type="entry name" value="MORN"/>
    <property type="match status" value="5"/>
</dbReference>
<dbReference type="OrthoDB" id="270720at2759"/>
<dbReference type="EMBL" id="GG686772">
    <property type="protein sequence ID" value="EEQ98329.1"/>
    <property type="molecule type" value="Genomic_DNA"/>
</dbReference>
<keyword evidence="1" id="KW-0677">Repeat</keyword>
<dbReference type="AlphaFoldDB" id="C5LXZ9"/>
<evidence type="ECO:0000256" key="1">
    <source>
        <dbReference type="ARBA" id="ARBA00022737"/>
    </source>
</evidence>
<accession>C5LXZ9</accession>
<dbReference type="PANTHER" id="PTHR43215:SF14">
    <property type="entry name" value="RADIAL SPOKE HEAD 1 HOMOLOG"/>
    <property type="match status" value="1"/>
</dbReference>
<protein>
    <recommendedName>
        <fullName evidence="4">MORN repeat-containing protein</fullName>
    </recommendedName>
</protein>
<sequence length="214" mass="23867">MADEETPDYTLTLEDGTVVHTSREFTGCGRAVYANGEVYDGDFDEGVRHGKGTYWYRNGDVYTGQFQENEKHGMGRLVYTGGTSAQGSTYHGQFKEGEKHGQGTYKYNNGDVYSGDWAKGRKHGRGTYVYEDGSSLEGKWKEGSLMAGTWTLPSGVRFLGDFKENKPFGEGKWEMPCRQGHTVSGKYVHSRAPTEEGQEAVDDNLSLRFIPHDT</sequence>
<reference evidence="2 3" key="1">
    <citation type="submission" date="2008-07" db="EMBL/GenBank/DDBJ databases">
        <authorList>
            <person name="El-Sayed N."/>
            <person name="Caler E."/>
            <person name="Inman J."/>
            <person name="Amedeo P."/>
            <person name="Hass B."/>
            <person name="Wortman J."/>
        </authorList>
    </citation>
    <scope>NUCLEOTIDE SEQUENCE [LARGE SCALE GENOMIC DNA]</scope>
    <source>
        <strain evidence="3">ATCC 50983 / TXsc</strain>
    </source>
</reference>
<dbReference type="GeneID" id="9040797"/>
<name>C5LXZ9_PERM5</name>
<evidence type="ECO:0000313" key="2">
    <source>
        <dbReference type="EMBL" id="EEQ98329.1"/>
    </source>
</evidence>
<dbReference type="RefSeq" id="XP_002765612.1">
    <property type="nucleotide sequence ID" value="XM_002765566.1"/>
</dbReference>
<dbReference type="InterPro" id="IPR003409">
    <property type="entry name" value="MORN"/>
</dbReference>
<dbReference type="InParanoid" id="C5LXZ9"/>
<organism evidence="3">
    <name type="scientific">Perkinsus marinus (strain ATCC 50983 / TXsc)</name>
    <dbReference type="NCBI Taxonomy" id="423536"/>
    <lineage>
        <taxon>Eukaryota</taxon>
        <taxon>Sar</taxon>
        <taxon>Alveolata</taxon>
        <taxon>Perkinsozoa</taxon>
        <taxon>Perkinsea</taxon>
        <taxon>Perkinsida</taxon>
        <taxon>Perkinsidae</taxon>
        <taxon>Perkinsus</taxon>
    </lineage>
</organism>
<dbReference type="Gene3D" id="2.20.110.10">
    <property type="entry name" value="Histone H3 K4-specific methyltransferase SET7/9 N-terminal domain"/>
    <property type="match status" value="2"/>
</dbReference>